<dbReference type="InterPro" id="IPR004617">
    <property type="entry name" value="ApaH"/>
</dbReference>
<comment type="similarity">
    <text evidence="2">Belongs to the Ap4A hydrolase family.</text>
</comment>
<evidence type="ECO:0000256" key="5">
    <source>
        <dbReference type="ARBA" id="ARBA00031248"/>
    </source>
</evidence>
<evidence type="ECO:0000256" key="4">
    <source>
        <dbReference type="ARBA" id="ARBA00022801"/>
    </source>
</evidence>
<dbReference type="GO" id="GO:0008803">
    <property type="term" value="F:bis(5'-nucleosyl)-tetraphosphatase (symmetrical) activity"/>
    <property type="evidence" value="ECO:0007669"/>
    <property type="project" value="UniProtKB-EC"/>
</dbReference>
<dbReference type="EMBL" id="JBHSGB010000012">
    <property type="protein sequence ID" value="MFC4656061.1"/>
    <property type="molecule type" value="Genomic_DNA"/>
</dbReference>
<organism evidence="10 11">
    <name type="scientific">Rheinheimera marina</name>
    <dbReference type="NCBI Taxonomy" id="1774958"/>
    <lineage>
        <taxon>Bacteria</taxon>
        <taxon>Pseudomonadati</taxon>
        <taxon>Pseudomonadota</taxon>
        <taxon>Gammaproteobacteria</taxon>
        <taxon>Chromatiales</taxon>
        <taxon>Chromatiaceae</taxon>
        <taxon>Rheinheimera</taxon>
    </lineage>
</organism>
<dbReference type="Pfam" id="PF00149">
    <property type="entry name" value="Metallophos"/>
    <property type="match status" value="1"/>
</dbReference>
<evidence type="ECO:0000256" key="2">
    <source>
        <dbReference type="ARBA" id="ARBA00005419"/>
    </source>
</evidence>
<dbReference type="NCBIfam" id="TIGR00668">
    <property type="entry name" value="apaH"/>
    <property type="match status" value="1"/>
</dbReference>
<comment type="catalytic activity">
    <reaction evidence="8">
        <text>P(1),P(4)-bis(5'-adenosyl) tetraphosphate + H2O = 2 ADP + 2 H(+)</text>
        <dbReference type="Rhea" id="RHEA:24252"/>
        <dbReference type="ChEBI" id="CHEBI:15377"/>
        <dbReference type="ChEBI" id="CHEBI:15378"/>
        <dbReference type="ChEBI" id="CHEBI:58141"/>
        <dbReference type="ChEBI" id="CHEBI:456216"/>
        <dbReference type="EC" id="3.6.1.41"/>
    </reaction>
</comment>
<dbReference type="SUPFAM" id="SSF56300">
    <property type="entry name" value="Metallo-dependent phosphatases"/>
    <property type="match status" value="1"/>
</dbReference>
<sequence length="263" mass="29959">MARYVIGDIQGCLPQLKQLLARLQFNSAQDELWFCGDLVARGPESLQTLRFIKALGPQHKVVLGNHDLHLLACAYGVATAKASDQIDQVLQAPDRDELLDWLRYQPLMHYEPQEQLLLVHAGLAPGWSVATALQACAKVEQLLRQSPMQLFLHMYGNEPTLWHQATTDAERWRFTVNSCTRMRYCQHNGALELKEKRPPTEVPQLRPWYEFWQEVPHPQIFFGHWASLMGLSPVKGIHALDTGCVWGNSLTAYCIESGQRYSV</sequence>
<proteinExistence type="inferred from homology"/>
<name>A0ABV9JPA6_9GAMM</name>
<keyword evidence="11" id="KW-1185">Reference proteome</keyword>
<dbReference type="Gene3D" id="3.60.21.10">
    <property type="match status" value="1"/>
</dbReference>
<dbReference type="NCBIfam" id="NF001204">
    <property type="entry name" value="PRK00166.1"/>
    <property type="match status" value="1"/>
</dbReference>
<evidence type="ECO:0000256" key="1">
    <source>
        <dbReference type="ARBA" id="ARBA00003413"/>
    </source>
</evidence>
<accession>A0ABV9JPA6</accession>
<dbReference type="InterPro" id="IPR029052">
    <property type="entry name" value="Metallo-depent_PP-like"/>
</dbReference>
<reference evidence="11" key="1">
    <citation type="journal article" date="2019" name="Int. J. Syst. Evol. Microbiol.">
        <title>The Global Catalogue of Microorganisms (GCM) 10K type strain sequencing project: providing services to taxonomists for standard genome sequencing and annotation.</title>
        <authorList>
            <consortium name="The Broad Institute Genomics Platform"/>
            <consortium name="The Broad Institute Genome Sequencing Center for Infectious Disease"/>
            <person name="Wu L."/>
            <person name="Ma J."/>
        </authorList>
    </citation>
    <scope>NUCLEOTIDE SEQUENCE [LARGE SCALE GENOMIC DNA]</scope>
    <source>
        <strain evidence="11">DT28</strain>
    </source>
</reference>
<evidence type="ECO:0000256" key="3">
    <source>
        <dbReference type="ARBA" id="ARBA00012506"/>
    </source>
</evidence>
<dbReference type="EC" id="3.6.1.41" evidence="3"/>
<protein>
    <recommendedName>
        <fullName evidence="3">bis(5'-nucleosyl)-tetraphosphatase (symmetrical)</fullName>
        <ecNumber evidence="3">3.6.1.41</ecNumber>
    </recommendedName>
    <alternativeName>
        <fullName evidence="6">Ap4A hydrolase</fullName>
    </alternativeName>
    <alternativeName>
        <fullName evidence="5">Diadenosine 5',5'''-P1,P4-tetraphosphate pyrophosphohydrolase</fullName>
    </alternativeName>
    <alternativeName>
        <fullName evidence="7">Diadenosine tetraphosphatase</fullName>
    </alternativeName>
</protein>
<comment type="caution">
    <text evidence="10">The sequence shown here is derived from an EMBL/GenBank/DDBJ whole genome shotgun (WGS) entry which is preliminary data.</text>
</comment>
<dbReference type="PIRSF" id="PIRSF000903">
    <property type="entry name" value="B5n-ttraPtase_sm"/>
    <property type="match status" value="1"/>
</dbReference>
<evidence type="ECO:0000256" key="7">
    <source>
        <dbReference type="ARBA" id="ARBA00033210"/>
    </source>
</evidence>
<evidence type="ECO:0000313" key="11">
    <source>
        <dbReference type="Proteomes" id="UP001595962"/>
    </source>
</evidence>
<evidence type="ECO:0000256" key="8">
    <source>
        <dbReference type="ARBA" id="ARBA00049417"/>
    </source>
</evidence>
<feature type="domain" description="Calcineurin-like phosphoesterase" evidence="9">
    <location>
        <begin position="4"/>
        <end position="144"/>
    </location>
</feature>
<dbReference type="Proteomes" id="UP001595962">
    <property type="component" value="Unassembled WGS sequence"/>
</dbReference>
<comment type="function">
    <text evidence="1">Hydrolyzes diadenosine 5',5'''-P1,P4-tetraphosphate to yield ADP.</text>
</comment>
<dbReference type="PANTHER" id="PTHR40942">
    <property type="match status" value="1"/>
</dbReference>
<gene>
    <name evidence="10" type="ORF">ACFO3I_13685</name>
</gene>
<evidence type="ECO:0000256" key="6">
    <source>
        <dbReference type="ARBA" id="ARBA00032248"/>
    </source>
</evidence>
<dbReference type="CDD" id="cd07422">
    <property type="entry name" value="MPP_ApaH"/>
    <property type="match status" value="1"/>
</dbReference>
<evidence type="ECO:0000313" key="10">
    <source>
        <dbReference type="EMBL" id="MFC4656061.1"/>
    </source>
</evidence>
<dbReference type="InterPro" id="IPR004843">
    <property type="entry name" value="Calcineurin-like_PHP"/>
</dbReference>
<keyword evidence="4 10" id="KW-0378">Hydrolase</keyword>
<evidence type="ECO:0000259" key="9">
    <source>
        <dbReference type="Pfam" id="PF00149"/>
    </source>
</evidence>
<dbReference type="RefSeq" id="WP_377334785.1">
    <property type="nucleotide sequence ID" value="NZ_JBHSGB010000012.1"/>
</dbReference>
<dbReference type="PANTHER" id="PTHR40942:SF4">
    <property type="entry name" value="CYTOCHROME C5"/>
    <property type="match status" value="1"/>
</dbReference>